<feature type="active site" evidence="2">
    <location>
        <position position="141"/>
    </location>
</feature>
<feature type="binding site" evidence="2">
    <location>
        <position position="98"/>
    </location>
    <ligand>
        <name>Fe cation</name>
        <dbReference type="ChEBI" id="CHEBI:24875"/>
    </ligand>
</feature>
<dbReference type="NCBIfam" id="NF001159">
    <property type="entry name" value="PRK00150.1-3"/>
    <property type="match status" value="1"/>
</dbReference>
<comment type="similarity">
    <text evidence="1 2">Belongs to the polypeptide deformylase family.</text>
</comment>
<keyword evidence="2" id="KW-0378">Hydrolase</keyword>
<evidence type="ECO:0000313" key="3">
    <source>
        <dbReference type="EMBL" id="SMO70424.1"/>
    </source>
</evidence>
<accession>A0A521DF63</accession>
<keyword evidence="2" id="KW-0479">Metal-binding</keyword>
<dbReference type="PANTHER" id="PTHR10458">
    <property type="entry name" value="PEPTIDE DEFORMYLASE"/>
    <property type="match status" value="1"/>
</dbReference>
<feature type="binding site" evidence="2">
    <location>
        <position position="140"/>
    </location>
    <ligand>
        <name>Fe cation</name>
        <dbReference type="ChEBI" id="CHEBI:24875"/>
    </ligand>
</feature>
<dbReference type="InterPro" id="IPR023635">
    <property type="entry name" value="Peptide_deformylase"/>
</dbReference>
<feature type="binding site" evidence="2">
    <location>
        <position position="144"/>
    </location>
    <ligand>
        <name>Fe cation</name>
        <dbReference type="ChEBI" id="CHEBI:24875"/>
    </ligand>
</feature>
<dbReference type="EC" id="3.5.1.88" evidence="2"/>
<dbReference type="Gene3D" id="3.90.45.10">
    <property type="entry name" value="Peptide deformylase"/>
    <property type="match status" value="1"/>
</dbReference>
<gene>
    <name evidence="2" type="primary">def</name>
    <name evidence="3" type="ORF">SAMN06265219_108135</name>
</gene>
<dbReference type="PRINTS" id="PR01576">
    <property type="entry name" value="PDEFORMYLASE"/>
</dbReference>
<dbReference type="RefSeq" id="WP_142454596.1">
    <property type="nucleotide sequence ID" value="NZ_FXTP01000008.1"/>
</dbReference>
<dbReference type="EMBL" id="FXTP01000008">
    <property type="protein sequence ID" value="SMO70424.1"/>
    <property type="molecule type" value="Genomic_DNA"/>
</dbReference>
<organism evidence="3 4">
    <name type="scientific">Gracilimonas mengyeensis</name>
    <dbReference type="NCBI Taxonomy" id="1302730"/>
    <lineage>
        <taxon>Bacteria</taxon>
        <taxon>Pseudomonadati</taxon>
        <taxon>Balneolota</taxon>
        <taxon>Balneolia</taxon>
        <taxon>Balneolales</taxon>
        <taxon>Balneolaceae</taxon>
        <taxon>Gracilimonas</taxon>
    </lineage>
</organism>
<dbReference type="Pfam" id="PF01327">
    <property type="entry name" value="Pep_deformylase"/>
    <property type="match status" value="1"/>
</dbReference>
<dbReference type="GO" id="GO:0046872">
    <property type="term" value="F:metal ion binding"/>
    <property type="evidence" value="ECO:0007669"/>
    <property type="project" value="UniProtKB-KW"/>
</dbReference>
<evidence type="ECO:0000313" key="4">
    <source>
        <dbReference type="Proteomes" id="UP000317557"/>
    </source>
</evidence>
<dbReference type="PIRSF" id="PIRSF004749">
    <property type="entry name" value="Pep_def"/>
    <property type="match status" value="1"/>
</dbReference>
<comment type="function">
    <text evidence="2">Removes the formyl group from the N-terminal Met of newly synthesized proteins. Requires at least a dipeptide for an efficient rate of reaction. N-terminal L-methionine is a prerequisite for activity but the enzyme has broad specificity at other positions.</text>
</comment>
<dbReference type="GO" id="GO:0042586">
    <property type="term" value="F:peptide deformylase activity"/>
    <property type="evidence" value="ECO:0007669"/>
    <property type="project" value="UniProtKB-UniRule"/>
</dbReference>
<dbReference type="CDD" id="cd00487">
    <property type="entry name" value="Pep_deformylase"/>
    <property type="match status" value="1"/>
</dbReference>
<dbReference type="InterPro" id="IPR036821">
    <property type="entry name" value="Peptide_deformylase_sf"/>
</dbReference>
<name>A0A521DF63_9BACT</name>
<dbReference type="Proteomes" id="UP000317557">
    <property type="component" value="Unassembled WGS sequence"/>
</dbReference>
<keyword evidence="2" id="KW-0408">Iron</keyword>
<protein>
    <recommendedName>
        <fullName evidence="2">Peptide deformylase</fullName>
        <shortName evidence="2">PDF</shortName>
        <ecNumber evidence="2">3.5.1.88</ecNumber>
    </recommendedName>
    <alternativeName>
        <fullName evidence="2">Polypeptide deformylase</fullName>
    </alternativeName>
</protein>
<keyword evidence="4" id="KW-1185">Reference proteome</keyword>
<dbReference type="AlphaFoldDB" id="A0A521DF63"/>
<comment type="catalytic activity">
    <reaction evidence="2">
        <text>N-terminal N-formyl-L-methionyl-[peptide] + H2O = N-terminal L-methionyl-[peptide] + formate</text>
        <dbReference type="Rhea" id="RHEA:24420"/>
        <dbReference type="Rhea" id="RHEA-COMP:10639"/>
        <dbReference type="Rhea" id="RHEA-COMP:10640"/>
        <dbReference type="ChEBI" id="CHEBI:15377"/>
        <dbReference type="ChEBI" id="CHEBI:15740"/>
        <dbReference type="ChEBI" id="CHEBI:49298"/>
        <dbReference type="ChEBI" id="CHEBI:64731"/>
        <dbReference type="EC" id="3.5.1.88"/>
    </reaction>
</comment>
<reference evidence="3 4" key="1">
    <citation type="submission" date="2017-05" db="EMBL/GenBank/DDBJ databases">
        <authorList>
            <person name="Varghese N."/>
            <person name="Submissions S."/>
        </authorList>
    </citation>
    <scope>NUCLEOTIDE SEQUENCE [LARGE SCALE GENOMIC DNA]</scope>
    <source>
        <strain evidence="3 4">DSM 21985</strain>
    </source>
</reference>
<evidence type="ECO:0000256" key="2">
    <source>
        <dbReference type="HAMAP-Rule" id="MF_00163"/>
    </source>
</evidence>
<sequence>MPVLPIVTYNDPVLTEQAEEIEEDSPELQTLIDNMLETMYNADGVGLAAPQIGRSIKLFVMDTDSMIEDGEVPYGPMVFINPLILEKKGNKVPMEEGCLSIPEVNDKVFRPETVVIEFFDRDFNKHRLEANGWTSRVIQHEYDHLEGVLFLDYLSAFKKRMHKKELKSIEEGEKKIKYPVVPKNTVEK</sequence>
<keyword evidence="2" id="KW-0648">Protein biosynthesis</keyword>
<evidence type="ECO:0000256" key="1">
    <source>
        <dbReference type="ARBA" id="ARBA00010759"/>
    </source>
</evidence>
<dbReference type="OrthoDB" id="9784988at2"/>
<proteinExistence type="inferred from homology"/>
<dbReference type="HAMAP" id="MF_00163">
    <property type="entry name" value="Pep_deformylase"/>
    <property type="match status" value="1"/>
</dbReference>
<dbReference type="PANTHER" id="PTHR10458:SF22">
    <property type="entry name" value="PEPTIDE DEFORMYLASE"/>
    <property type="match status" value="1"/>
</dbReference>
<dbReference type="NCBIfam" id="TIGR00079">
    <property type="entry name" value="pept_deformyl"/>
    <property type="match status" value="1"/>
</dbReference>
<dbReference type="GO" id="GO:0006412">
    <property type="term" value="P:translation"/>
    <property type="evidence" value="ECO:0007669"/>
    <property type="project" value="UniProtKB-UniRule"/>
</dbReference>
<dbReference type="SUPFAM" id="SSF56420">
    <property type="entry name" value="Peptide deformylase"/>
    <property type="match status" value="1"/>
</dbReference>
<comment type="cofactor">
    <cofactor evidence="2">
        <name>Fe(2+)</name>
        <dbReference type="ChEBI" id="CHEBI:29033"/>
    </cofactor>
    <text evidence="2">Binds 1 Fe(2+) ion.</text>
</comment>